<comment type="function">
    <text evidence="10">Component of the SRB8-11 complex. The SRB8-11 complex is a regulatory module of the Mediator complex which is itself involved in regulation of basal and activated RNA polymerase II-dependent transcription. The SRB8-11 complex may be involved in the transcriptional repression of a subset of genes regulated by Mediator. It may inhibit the association of the Mediator complex with RNA polymerase II to form the holoenzyme complex.</text>
</comment>
<accession>A0AAX4JQK1</accession>
<dbReference type="Pfam" id="PF09497">
    <property type="entry name" value="Med12"/>
    <property type="match status" value="1"/>
</dbReference>
<keyword evidence="15" id="KW-1185">Reference proteome</keyword>
<name>A0AAX4JQK1_9TREE</name>
<dbReference type="PANTHER" id="PTHR46567">
    <property type="entry name" value="MEDIATOR OF RNA POLYMERASE II TRANSCRIPTION SUBUNIT 12"/>
    <property type="match status" value="1"/>
</dbReference>
<evidence type="ECO:0000256" key="6">
    <source>
        <dbReference type="ARBA" id="ARBA00023015"/>
    </source>
</evidence>
<keyword evidence="8" id="KW-0804">Transcription</keyword>
<comment type="subunit">
    <text evidence="3">Component of the SRB8-11 complex, which itself associates with the Mediator complex.</text>
</comment>
<dbReference type="EMBL" id="CP144099">
    <property type="protein sequence ID" value="WWC86810.1"/>
    <property type="molecule type" value="Genomic_DNA"/>
</dbReference>
<feature type="compositionally biased region" description="Polar residues" evidence="12">
    <location>
        <begin position="1670"/>
        <end position="1700"/>
    </location>
</feature>
<organism evidence="14 15">
    <name type="scientific">Kwoniella dendrophila CBS 6074</name>
    <dbReference type="NCBI Taxonomy" id="1295534"/>
    <lineage>
        <taxon>Eukaryota</taxon>
        <taxon>Fungi</taxon>
        <taxon>Dikarya</taxon>
        <taxon>Basidiomycota</taxon>
        <taxon>Agaricomycotina</taxon>
        <taxon>Tremellomycetes</taxon>
        <taxon>Tremellales</taxon>
        <taxon>Cryptococcaceae</taxon>
        <taxon>Kwoniella</taxon>
    </lineage>
</organism>
<dbReference type="InterPro" id="IPR019035">
    <property type="entry name" value="Mediator_Med12"/>
</dbReference>
<evidence type="ECO:0000256" key="3">
    <source>
        <dbReference type="ARBA" id="ARBA00011629"/>
    </source>
</evidence>
<dbReference type="GO" id="GO:0006357">
    <property type="term" value="P:regulation of transcription by RNA polymerase II"/>
    <property type="evidence" value="ECO:0007669"/>
    <property type="project" value="InterPro"/>
</dbReference>
<feature type="region of interest" description="Disordered" evidence="12">
    <location>
        <begin position="211"/>
        <end position="235"/>
    </location>
</feature>
<evidence type="ECO:0000256" key="2">
    <source>
        <dbReference type="ARBA" id="ARBA00010289"/>
    </source>
</evidence>
<dbReference type="PANTHER" id="PTHR46567:SF1">
    <property type="entry name" value="MEDIATOR OF RNA POLYMERASE II TRANSCRIPTION SUBUNIT 12"/>
    <property type="match status" value="1"/>
</dbReference>
<keyword evidence="6" id="KW-0805">Transcription regulation</keyword>
<feature type="domain" description="Mediator complex subunit Med12" evidence="13">
    <location>
        <begin position="157"/>
        <end position="248"/>
    </location>
</feature>
<protein>
    <recommendedName>
        <fullName evidence="4">Mediator of RNA polymerase II transcription subunit 12</fullName>
    </recommendedName>
    <alternativeName>
        <fullName evidence="11">Mediator complex subunit 12</fullName>
    </alternativeName>
</protein>
<feature type="compositionally biased region" description="Low complexity" evidence="12">
    <location>
        <begin position="17"/>
        <end position="31"/>
    </location>
</feature>
<dbReference type="GO" id="GO:0016592">
    <property type="term" value="C:mediator complex"/>
    <property type="evidence" value="ECO:0007669"/>
    <property type="project" value="InterPro"/>
</dbReference>
<evidence type="ECO:0000256" key="1">
    <source>
        <dbReference type="ARBA" id="ARBA00004123"/>
    </source>
</evidence>
<dbReference type="GeneID" id="91092361"/>
<evidence type="ECO:0000256" key="11">
    <source>
        <dbReference type="ARBA" id="ARBA00032010"/>
    </source>
</evidence>
<evidence type="ECO:0000259" key="13">
    <source>
        <dbReference type="SMART" id="SM01281"/>
    </source>
</evidence>
<dbReference type="RefSeq" id="XP_066073573.1">
    <property type="nucleotide sequence ID" value="XM_066217476.1"/>
</dbReference>
<dbReference type="GO" id="GO:0003712">
    <property type="term" value="F:transcription coregulator activity"/>
    <property type="evidence" value="ECO:0007669"/>
    <property type="project" value="InterPro"/>
</dbReference>
<feature type="region of interest" description="Disordered" evidence="12">
    <location>
        <begin position="1513"/>
        <end position="1548"/>
    </location>
</feature>
<dbReference type="Proteomes" id="UP001355207">
    <property type="component" value="Chromosome 2"/>
</dbReference>
<feature type="compositionally biased region" description="Basic and acidic residues" evidence="12">
    <location>
        <begin position="1519"/>
        <end position="1548"/>
    </location>
</feature>
<reference evidence="14 15" key="1">
    <citation type="submission" date="2024-01" db="EMBL/GenBank/DDBJ databases">
        <title>Comparative genomics of Cryptococcus and Kwoniella reveals pathogenesis evolution and contrasting modes of karyotype evolution via chromosome fusion or intercentromeric recombination.</title>
        <authorList>
            <person name="Coelho M.A."/>
            <person name="David-Palma M."/>
            <person name="Shea T."/>
            <person name="Bowers K."/>
            <person name="McGinley-Smith S."/>
            <person name="Mohammad A.W."/>
            <person name="Gnirke A."/>
            <person name="Yurkov A.M."/>
            <person name="Nowrousian M."/>
            <person name="Sun S."/>
            <person name="Cuomo C.A."/>
            <person name="Heitman J."/>
        </authorList>
    </citation>
    <scope>NUCLEOTIDE SEQUENCE [LARGE SCALE GENOMIC DNA]</scope>
    <source>
        <strain evidence="14 15">CBS 6074</strain>
    </source>
</reference>
<evidence type="ECO:0000256" key="5">
    <source>
        <dbReference type="ARBA" id="ARBA00022491"/>
    </source>
</evidence>
<evidence type="ECO:0000256" key="9">
    <source>
        <dbReference type="ARBA" id="ARBA00023242"/>
    </source>
</evidence>
<keyword evidence="5" id="KW-0678">Repressor</keyword>
<sequence length="1730" mass="192355">MPTHNRYPPGVNPYAPSTSSKTPSSSSSTNSAYKGHRANLPPRPNVHPPKVLLDDVDIENFHPPEWRTVLNSRVDLGYPDFYPSRPGFDQPEDVLTEDNVKNGFSGRNFIAVGAEVFSMHGPIHNHLSSGGLNLLQNLGKELIEKRQEMMPKIGERAFRIPVRVTYNDTKRLQFLNDLANPKVPLHRLMKTPVPHGFKGIELLDSMFSPTFGPSSTSSSAHGRAASGNASTKMPSDPIPIDRALWFIRVLGSNEISAHRSRTQPQIQHQTNPNTPGGVSAPSPAANVATPSSTTTVANTPTLPVSSNDWYTQEFTNTFISWLRIQLGHLSLPNTSKSTAKPGVPPQKVTTGVLGDEKFRAKWLLKWDYSTQLMRELHRRQLLSTRLLSGWLADFLIIANFAQLGFLAQLIGEYLQDMNKHTCNARHCVRNACEQLEEIRLSPGSSSLGQVEAMLTSIIKSLCEANTNVLLSPITWKPHSDLLATIVPNAVVAVKERNEALLFKMNRDESSSSPRRQQMAEIQKLDSICEDTNMLELTRSFFDGMSSANNTSPDLTRLEEKILILLNWAMGLFQLGSHRPYAVYTILKHWHNQHEEHQSKQAKPHVIDLFPILYKWLDTSSAAQKEENIQAIGITIGELTRGGMFSYGRYLQTLIAKGQTARTQAPNQQPSHHLALLRAMPIFVEAKDLMHQRRIALCGDDIASRAIDEAEEAALTEQFRDEVKEFVPEVSGYTDFIMRALQDSDDIEILDVIIDTVRRDADVWTAMDGWSRLSDKLLDRYHTLQTQGKEHMRTLEFLEHLVGKGRLTADEEDEVKHLRSELPTASPRNVPAKLEFKESHHGLQQVLSAAKEENATTLAPKLFVRHGSFSNWSGSWWNTIIEVLQHPSSHLSHDAVLRTVVSHVVAVCKQAETHLESTVTEWLEKLAPAALVDMFGKRAGGLITHFLLELVVHRYLPTLTLLDHLVYPVWKYTSAIILTPRRRLTVKQIQAVVNTINVFSQLLVSPPLSSTLPPSNPIDSLIVLASRQAVFCGTSVQSLIRHLPLLVVLQTSALLSENTNFIISSSLRCLAMTAEFKTAAFRNLSVLKDAFLSTEWSKSSSCHGLEAGMEDTLKLIMSEKPPNMSTPAQKSRLSTFDNTARFSAWKWTRIVLEMRSDFKGLATRIAKGEDVVEARQTLNRQVLATLDRATTADDTDLLCEAFRGMDGVVTQEVSSYRLSNLLSQAIGAETQHHLEESIKGMEQILRILDNTYGQSAQTVTDHTVLTARHKLLDLTTVALQSVERQISDNDPNLHQDISPPQAGDLLKIIMNLLRFILGLMVIDVNSPTIPKPNFANLAVSFFKVMISGPQTFDVPLSKTMSDMLAYIIDSAPSQSRLACQTALLAETNSVAVQDVLSDLSILSQSLPHLSPVKRSMALLGPDSTNLESSGDDQVLDSALIMDDRKWELFEQMNPLPKQPLHQDLYLVNRPVKDNSSISLSLFNPKITRDALPNMGHKWSTEEEDIIVDEEVKEEGEAIDDDKQKSSKVQAEKDEQVEEESRPWEDYASERVLGDDLNESYYLKQSSTLLFDGSDELINGSNGIPHSSDSSIHEVDDHEDVKSPQIKNKRRMSTRSLDKPTKISPIKKGAENKKGIGSGSNKDPISIDEDSDNSDDNSSEEEKPLAIKKQRTTSTSISNNRKSSTSGKAPATSTQARKTTGGKTVGRKNTGGKSVRGTGGKAPRGRRKSQAD</sequence>
<dbReference type="InterPro" id="IPR057344">
    <property type="entry name" value="ARM_SRB8"/>
</dbReference>
<feature type="region of interest" description="Disordered" evidence="12">
    <location>
        <begin position="1"/>
        <end position="50"/>
    </location>
</feature>
<evidence type="ECO:0000256" key="4">
    <source>
        <dbReference type="ARBA" id="ARBA00019622"/>
    </source>
</evidence>
<feature type="compositionally biased region" description="Polar residues" evidence="12">
    <location>
        <begin position="1578"/>
        <end position="1588"/>
    </location>
</feature>
<evidence type="ECO:0000313" key="15">
    <source>
        <dbReference type="Proteomes" id="UP001355207"/>
    </source>
</evidence>
<evidence type="ECO:0000256" key="10">
    <source>
        <dbReference type="ARBA" id="ARBA00025661"/>
    </source>
</evidence>
<keyword evidence="7" id="KW-0010">Activator</keyword>
<proteinExistence type="inferred from homology"/>
<feature type="compositionally biased region" description="Polar residues" evidence="12">
    <location>
        <begin position="262"/>
        <end position="276"/>
    </location>
</feature>
<comment type="subcellular location">
    <subcellularLocation>
        <location evidence="1">Nucleus</location>
    </subcellularLocation>
</comment>
<gene>
    <name evidence="14" type="ORF">L201_001689</name>
</gene>
<feature type="region of interest" description="Disordered" evidence="12">
    <location>
        <begin position="256"/>
        <end position="294"/>
    </location>
</feature>
<evidence type="ECO:0000256" key="12">
    <source>
        <dbReference type="SAM" id="MobiDB-lite"/>
    </source>
</evidence>
<evidence type="ECO:0000256" key="8">
    <source>
        <dbReference type="ARBA" id="ARBA00023163"/>
    </source>
</evidence>
<dbReference type="Pfam" id="PF25326">
    <property type="entry name" value="ARM_SRB8"/>
    <property type="match status" value="1"/>
</dbReference>
<feature type="compositionally biased region" description="Low complexity" evidence="12">
    <location>
        <begin position="211"/>
        <end position="230"/>
    </location>
</feature>
<feature type="compositionally biased region" description="Basic residues" evidence="12">
    <location>
        <begin position="1721"/>
        <end position="1730"/>
    </location>
</feature>
<dbReference type="SMART" id="SM01281">
    <property type="entry name" value="Med12"/>
    <property type="match status" value="1"/>
</dbReference>
<feature type="compositionally biased region" description="Basic and acidic residues" evidence="12">
    <location>
        <begin position="1589"/>
        <end position="1600"/>
    </location>
</feature>
<keyword evidence="9" id="KW-0539">Nucleus</keyword>
<feature type="compositionally biased region" description="Acidic residues" evidence="12">
    <location>
        <begin position="1644"/>
        <end position="1657"/>
    </location>
</feature>
<evidence type="ECO:0000313" key="14">
    <source>
        <dbReference type="EMBL" id="WWC86810.1"/>
    </source>
</evidence>
<feature type="region of interest" description="Disordered" evidence="12">
    <location>
        <begin position="1578"/>
        <end position="1730"/>
    </location>
</feature>
<evidence type="ECO:0000256" key="7">
    <source>
        <dbReference type="ARBA" id="ARBA00023159"/>
    </source>
</evidence>
<comment type="similarity">
    <text evidence="2">Belongs to the Mediator complex subunit 12 family.</text>
</comment>